<proteinExistence type="predicted"/>
<evidence type="ECO:0000256" key="1">
    <source>
        <dbReference type="SAM" id="MobiDB-lite"/>
    </source>
</evidence>
<name>A0ABS5T9S7_9ACTN</name>
<dbReference type="Pfam" id="PF01381">
    <property type="entry name" value="HTH_3"/>
    <property type="match status" value="1"/>
</dbReference>
<dbReference type="CDD" id="cd00093">
    <property type="entry name" value="HTH_XRE"/>
    <property type="match status" value="1"/>
</dbReference>
<sequence>MKTFGRQVTQRQLSQAMGLSNALISSWESGNAVPPEERLRAYARFFSSNRSIEGSVHLLPEDDLNEDETVAMEGLFEEFKRLRDQGSEEAPPPAPPTPPAPPRASDVGELGGRFLYYSDGQPITILCTPLSRRQLGYEKGEPDLGKLPPAVQYAVNRRHPNFVRNLANGDIDPLVEIVGHLRAENPKAFVQWFTYDNVSSPDQLTGHLILFGGIDDQLSDLPSGNQDTVGDFRDRLKTPVSVVWDNDGVEFDAEFVVTVDDDGVPTIDQNEIKSTEAFRSTFLAGDGGDDRGRQLLHGVPQLTSDVALIQRSINPFNPDTTVTRFGGMFSRGTYGAVRAFTDARFREGNEEWLNRNLDPDDFWMLIRVPVVANTTMTPAISNPGTLLKAS</sequence>
<dbReference type="InterPro" id="IPR010982">
    <property type="entry name" value="Lambda_DNA-bd_dom_sf"/>
</dbReference>
<feature type="domain" description="HTH cro/C1-type" evidence="2">
    <location>
        <begin position="9"/>
        <end position="46"/>
    </location>
</feature>
<evidence type="ECO:0000313" key="3">
    <source>
        <dbReference type="EMBL" id="MBT0767824.1"/>
    </source>
</evidence>
<dbReference type="EMBL" id="JAHBAY010000001">
    <property type="protein sequence ID" value="MBT0767824.1"/>
    <property type="molecule type" value="Genomic_DNA"/>
</dbReference>
<evidence type="ECO:0000259" key="2">
    <source>
        <dbReference type="PROSITE" id="PS50943"/>
    </source>
</evidence>
<feature type="compositionally biased region" description="Pro residues" evidence="1">
    <location>
        <begin position="90"/>
        <end position="102"/>
    </location>
</feature>
<comment type="caution">
    <text evidence="3">The sequence shown here is derived from an EMBL/GenBank/DDBJ whole genome shotgun (WGS) entry which is preliminary data.</text>
</comment>
<dbReference type="Gene3D" id="1.10.260.40">
    <property type="entry name" value="lambda repressor-like DNA-binding domains"/>
    <property type="match status" value="1"/>
</dbReference>
<dbReference type="SUPFAM" id="SSF47413">
    <property type="entry name" value="lambda repressor-like DNA-binding domains"/>
    <property type="match status" value="1"/>
</dbReference>
<evidence type="ECO:0000313" key="4">
    <source>
        <dbReference type="Proteomes" id="UP001197247"/>
    </source>
</evidence>
<organism evidence="3 4">
    <name type="scientific">Kineosporia corallincola</name>
    <dbReference type="NCBI Taxonomy" id="2835133"/>
    <lineage>
        <taxon>Bacteria</taxon>
        <taxon>Bacillati</taxon>
        <taxon>Actinomycetota</taxon>
        <taxon>Actinomycetes</taxon>
        <taxon>Kineosporiales</taxon>
        <taxon>Kineosporiaceae</taxon>
        <taxon>Kineosporia</taxon>
    </lineage>
</organism>
<keyword evidence="4" id="KW-1185">Reference proteome</keyword>
<feature type="region of interest" description="Disordered" evidence="1">
    <location>
        <begin position="83"/>
        <end position="106"/>
    </location>
</feature>
<reference evidence="3 4" key="1">
    <citation type="submission" date="2021-05" db="EMBL/GenBank/DDBJ databases">
        <title>Kineosporia and Streptomyces sp. nov. two new marine actinobacteria isolated from Coral.</title>
        <authorList>
            <person name="Buangrab K."/>
            <person name="Sutthacheep M."/>
            <person name="Yeemin T."/>
            <person name="Harunari E."/>
            <person name="Igarashi Y."/>
            <person name="Kanchanasin P."/>
            <person name="Tanasupawat S."/>
            <person name="Phongsopitanun W."/>
        </authorList>
    </citation>
    <scope>NUCLEOTIDE SEQUENCE [LARGE SCALE GENOMIC DNA]</scope>
    <source>
        <strain evidence="3 4">J2-2</strain>
    </source>
</reference>
<dbReference type="PROSITE" id="PS50943">
    <property type="entry name" value="HTH_CROC1"/>
    <property type="match status" value="1"/>
</dbReference>
<accession>A0ABS5T9S7</accession>
<dbReference type="InterPro" id="IPR001387">
    <property type="entry name" value="Cro/C1-type_HTH"/>
</dbReference>
<gene>
    <name evidence="3" type="ORF">KIH74_02750</name>
</gene>
<protein>
    <submittedName>
        <fullName evidence="3">Helix-turn-helix transcriptional regulator</fullName>
    </submittedName>
</protein>
<dbReference type="Proteomes" id="UP001197247">
    <property type="component" value="Unassembled WGS sequence"/>
</dbReference>